<evidence type="ECO:0000259" key="16">
    <source>
        <dbReference type="PROSITE" id="PS50878"/>
    </source>
</evidence>
<dbReference type="Proteomes" id="UP000269221">
    <property type="component" value="Unassembled WGS sequence"/>
</dbReference>
<proteinExistence type="inferred from homology"/>
<evidence type="ECO:0000256" key="2">
    <source>
        <dbReference type="ARBA" id="ARBA00012180"/>
    </source>
</evidence>
<keyword evidence="3" id="KW-0808">Transferase</keyword>
<dbReference type="InterPro" id="IPR041577">
    <property type="entry name" value="RT_RNaseH_2"/>
</dbReference>
<keyword evidence="20" id="KW-1185">Reference proteome</keyword>
<evidence type="ECO:0000256" key="9">
    <source>
        <dbReference type="ARBA" id="ARBA00022884"/>
    </source>
</evidence>
<dbReference type="PROSITE" id="PS50994">
    <property type="entry name" value="INTEGRASE"/>
    <property type="match status" value="1"/>
</dbReference>
<evidence type="ECO:0000256" key="11">
    <source>
        <dbReference type="ARBA" id="ARBA00022918"/>
    </source>
</evidence>
<evidence type="ECO:0000256" key="13">
    <source>
        <dbReference type="SAM" id="Coils"/>
    </source>
</evidence>
<dbReference type="PROSITE" id="PS50879">
    <property type="entry name" value="RNASE_H_1"/>
    <property type="match status" value="1"/>
</dbReference>
<feature type="domain" description="Integrase catalytic" evidence="18">
    <location>
        <begin position="1384"/>
        <end position="1500"/>
    </location>
</feature>
<keyword evidence="15" id="KW-1133">Transmembrane helix</keyword>
<dbReference type="InterPro" id="IPR001969">
    <property type="entry name" value="Aspartic_peptidase_AS"/>
</dbReference>
<feature type="compositionally biased region" description="Acidic residues" evidence="14">
    <location>
        <begin position="193"/>
        <end position="204"/>
    </location>
</feature>
<comment type="similarity">
    <text evidence="1">Belongs to the beta type-B retroviral polymerase family. HERV class-II K(HML-2) pol subfamily.</text>
</comment>
<keyword evidence="7" id="KW-0378">Hydrolase</keyword>
<evidence type="ECO:0000256" key="12">
    <source>
        <dbReference type="ARBA" id="ARBA00023172"/>
    </source>
</evidence>
<comment type="caution">
    <text evidence="19">The sequence shown here is derived from an EMBL/GenBank/DDBJ whole genome shotgun (WGS) entry which is preliminary data.</text>
</comment>
<dbReference type="PANTHER" id="PTHR33064">
    <property type="entry name" value="POL PROTEIN"/>
    <property type="match status" value="1"/>
</dbReference>
<evidence type="ECO:0000313" key="20">
    <source>
        <dbReference type="Proteomes" id="UP000269221"/>
    </source>
</evidence>
<dbReference type="Gene3D" id="3.30.420.10">
    <property type="entry name" value="Ribonuclease H-like superfamily/Ribonuclease H"/>
    <property type="match status" value="2"/>
</dbReference>
<feature type="coiled-coil region" evidence="13">
    <location>
        <begin position="432"/>
        <end position="463"/>
    </location>
</feature>
<evidence type="ECO:0000256" key="14">
    <source>
        <dbReference type="SAM" id="MobiDB-lite"/>
    </source>
</evidence>
<evidence type="ECO:0000259" key="18">
    <source>
        <dbReference type="PROSITE" id="PS50994"/>
    </source>
</evidence>
<evidence type="ECO:0000256" key="1">
    <source>
        <dbReference type="ARBA" id="ARBA00010879"/>
    </source>
</evidence>
<accession>A0A3M0L9E7</accession>
<feature type="compositionally biased region" description="Polar residues" evidence="14">
    <location>
        <begin position="176"/>
        <end position="192"/>
    </location>
</feature>
<feature type="compositionally biased region" description="Polar residues" evidence="14">
    <location>
        <begin position="213"/>
        <end position="239"/>
    </location>
</feature>
<dbReference type="InterPro" id="IPR051320">
    <property type="entry name" value="Viral_Replic_Matur_Polypro"/>
</dbReference>
<protein>
    <recommendedName>
        <fullName evidence="2">ribonuclease H</fullName>
        <ecNumber evidence="2">3.1.26.4</ecNumber>
    </recommendedName>
</protein>
<organism evidence="19 20">
    <name type="scientific">Hirundo rustica rustica</name>
    <dbReference type="NCBI Taxonomy" id="333673"/>
    <lineage>
        <taxon>Eukaryota</taxon>
        <taxon>Metazoa</taxon>
        <taxon>Chordata</taxon>
        <taxon>Craniata</taxon>
        <taxon>Vertebrata</taxon>
        <taxon>Euteleostomi</taxon>
        <taxon>Archelosauria</taxon>
        <taxon>Archosauria</taxon>
        <taxon>Dinosauria</taxon>
        <taxon>Saurischia</taxon>
        <taxon>Theropoda</taxon>
        <taxon>Coelurosauria</taxon>
        <taxon>Aves</taxon>
        <taxon>Neognathae</taxon>
        <taxon>Neoaves</taxon>
        <taxon>Telluraves</taxon>
        <taxon>Australaves</taxon>
        <taxon>Passeriformes</taxon>
        <taxon>Sylvioidea</taxon>
        <taxon>Hirundinidae</taxon>
        <taxon>Hirundo</taxon>
    </lineage>
</organism>
<keyword evidence="13" id="KW-0175">Coiled coil</keyword>
<dbReference type="Gene3D" id="3.10.10.10">
    <property type="entry name" value="HIV Type 1 Reverse Transcriptase, subunit A, domain 1"/>
    <property type="match status" value="1"/>
</dbReference>
<keyword evidence="5" id="KW-0540">Nuclease</keyword>
<evidence type="ECO:0000256" key="10">
    <source>
        <dbReference type="ARBA" id="ARBA00022908"/>
    </source>
</evidence>
<name>A0A3M0L9E7_HIRRU</name>
<keyword evidence="4" id="KW-0548">Nucleotidyltransferase</keyword>
<feature type="transmembrane region" description="Helical" evidence="15">
    <location>
        <begin position="1518"/>
        <end position="1538"/>
    </location>
</feature>
<evidence type="ECO:0000256" key="5">
    <source>
        <dbReference type="ARBA" id="ARBA00022722"/>
    </source>
</evidence>
<dbReference type="EMBL" id="QRBI01000093">
    <property type="protein sequence ID" value="RMC21626.1"/>
    <property type="molecule type" value="Genomic_DNA"/>
</dbReference>
<feature type="domain" description="Reverse transcriptase" evidence="16">
    <location>
        <begin position="697"/>
        <end position="878"/>
    </location>
</feature>
<dbReference type="Pfam" id="PF17919">
    <property type="entry name" value="RT_RNaseH_2"/>
    <property type="match status" value="1"/>
</dbReference>
<dbReference type="InterPro" id="IPR036397">
    <property type="entry name" value="RNaseH_sf"/>
</dbReference>
<dbReference type="Gene3D" id="2.40.70.10">
    <property type="entry name" value="Acid Proteases"/>
    <property type="match status" value="1"/>
</dbReference>
<dbReference type="PANTHER" id="PTHR33064:SF29">
    <property type="entry name" value="PEPTIDASE A2 DOMAIN-CONTAINING PROTEIN-RELATED"/>
    <property type="match status" value="1"/>
</dbReference>
<feature type="region of interest" description="Disordered" evidence="14">
    <location>
        <begin position="135"/>
        <end position="247"/>
    </location>
</feature>
<dbReference type="PROSITE" id="PS00141">
    <property type="entry name" value="ASP_PROTEASE"/>
    <property type="match status" value="1"/>
</dbReference>
<dbReference type="EC" id="3.1.26.4" evidence="2"/>
<dbReference type="SUPFAM" id="SSF53098">
    <property type="entry name" value="Ribonuclease H-like"/>
    <property type="match status" value="2"/>
</dbReference>
<dbReference type="STRING" id="333673.A0A3M0L9E7"/>
<keyword evidence="15" id="KW-0472">Membrane</keyword>
<dbReference type="InterPro" id="IPR043128">
    <property type="entry name" value="Rev_trsase/Diguanyl_cyclase"/>
</dbReference>
<keyword evidence="9" id="KW-0694">RNA-binding</keyword>
<keyword evidence="6" id="KW-0255">Endonuclease</keyword>
<evidence type="ECO:0000256" key="7">
    <source>
        <dbReference type="ARBA" id="ARBA00022801"/>
    </source>
</evidence>
<dbReference type="GO" id="GO:0003964">
    <property type="term" value="F:RNA-directed DNA polymerase activity"/>
    <property type="evidence" value="ECO:0007669"/>
    <property type="project" value="UniProtKB-KW"/>
</dbReference>
<evidence type="ECO:0000313" key="19">
    <source>
        <dbReference type="EMBL" id="RMC21626.1"/>
    </source>
</evidence>
<dbReference type="GO" id="GO:0004523">
    <property type="term" value="F:RNA-DNA hybrid ribonuclease activity"/>
    <property type="evidence" value="ECO:0007669"/>
    <property type="project" value="UniProtKB-EC"/>
</dbReference>
<dbReference type="InterPro" id="IPR012337">
    <property type="entry name" value="RNaseH-like_sf"/>
</dbReference>
<dbReference type="InterPro" id="IPR043502">
    <property type="entry name" value="DNA/RNA_pol_sf"/>
</dbReference>
<dbReference type="Pfam" id="PF00665">
    <property type="entry name" value="rve"/>
    <property type="match status" value="1"/>
</dbReference>
<gene>
    <name evidence="19" type="ORF">DUI87_02493</name>
</gene>
<dbReference type="Pfam" id="PF00075">
    <property type="entry name" value="RNase_H"/>
    <property type="match status" value="1"/>
</dbReference>
<dbReference type="PROSITE" id="PS50878">
    <property type="entry name" value="RT_POL"/>
    <property type="match status" value="1"/>
</dbReference>
<dbReference type="GO" id="GO:0003723">
    <property type="term" value="F:RNA binding"/>
    <property type="evidence" value="ECO:0007669"/>
    <property type="project" value="UniProtKB-KW"/>
</dbReference>
<evidence type="ECO:0000256" key="6">
    <source>
        <dbReference type="ARBA" id="ARBA00022759"/>
    </source>
</evidence>
<dbReference type="GO" id="GO:0015074">
    <property type="term" value="P:DNA integration"/>
    <property type="evidence" value="ECO:0007669"/>
    <property type="project" value="UniProtKB-KW"/>
</dbReference>
<dbReference type="InterPro" id="IPR002156">
    <property type="entry name" value="RNaseH_domain"/>
</dbReference>
<keyword evidence="12" id="KW-0233">DNA recombination</keyword>
<keyword evidence="15" id="KW-0812">Transmembrane</keyword>
<dbReference type="SUPFAM" id="SSF56672">
    <property type="entry name" value="DNA/RNA polymerases"/>
    <property type="match status" value="1"/>
</dbReference>
<dbReference type="GO" id="GO:0004190">
    <property type="term" value="F:aspartic-type endopeptidase activity"/>
    <property type="evidence" value="ECO:0007669"/>
    <property type="project" value="InterPro"/>
</dbReference>
<keyword evidence="8" id="KW-0460">Magnesium</keyword>
<dbReference type="GO" id="GO:0006310">
    <property type="term" value="P:DNA recombination"/>
    <property type="evidence" value="ECO:0007669"/>
    <property type="project" value="UniProtKB-KW"/>
</dbReference>
<reference evidence="19 20" key="1">
    <citation type="submission" date="2018-07" db="EMBL/GenBank/DDBJ databases">
        <title>A high quality draft genome assembly of the barn swallow (H. rustica rustica).</title>
        <authorList>
            <person name="Formenti G."/>
            <person name="Chiara M."/>
            <person name="Poveda L."/>
            <person name="Francoijs K.-J."/>
            <person name="Bonisoli-Alquati A."/>
            <person name="Canova L."/>
            <person name="Gianfranceschi L."/>
            <person name="Horner D.S."/>
            <person name="Saino N."/>
        </authorList>
    </citation>
    <scope>NUCLEOTIDE SEQUENCE [LARGE SCALE GENOMIC DNA]</scope>
    <source>
        <strain evidence="19">Chelidonia</strain>
        <tissue evidence="19">Blood</tissue>
    </source>
</reference>
<evidence type="ECO:0000259" key="17">
    <source>
        <dbReference type="PROSITE" id="PS50879"/>
    </source>
</evidence>
<evidence type="ECO:0000256" key="4">
    <source>
        <dbReference type="ARBA" id="ARBA00022695"/>
    </source>
</evidence>
<dbReference type="FunFam" id="3.30.70.270:FF:000020">
    <property type="entry name" value="Transposon Tf2-6 polyprotein-like Protein"/>
    <property type="match status" value="1"/>
</dbReference>
<feature type="domain" description="RNase H type-1" evidence="17">
    <location>
        <begin position="1184"/>
        <end position="1333"/>
    </location>
</feature>
<dbReference type="Pfam" id="PF00078">
    <property type="entry name" value="RVT_1"/>
    <property type="match status" value="1"/>
</dbReference>
<evidence type="ECO:0000256" key="15">
    <source>
        <dbReference type="SAM" id="Phobius"/>
    </source>
</evidence>
<sequence>MVYKKLIKILEFVLGMFGLWFFRPTLRPSSSSMFWGFINNCTQFVRGGVGDEALQPLLPFFSFESVTSLLENVQSLLNVKDTTFLVFHLVTFLYMVYSFSRMSHTLLNTVGQQIEAREQGDKSVTQAAANPTAIQAAAKPDSEAKTPAVAAVKKGKKHTDKTDRPVDDSGEGSSMPPDTQSGVKPTDTQSEAEATDDTQSEAEPTDTKLEAKSTGTRSGVQPTSTRSEAQPTATRSGAQPTAARAGDTIESFSLKDLRGLRKDYTRRPDESIISWLVRLWDAAGEATMLDGTEARHLGSLSHDPVIDQEMMREASPCSLWERVLGSVAQRYLCADDLYMQQTQWKTIEQGIQRLREMAVAEIVFSDDINTRNPDLVPCTPVMWRKLVRLGPQEYSSALAIMKRDETEETVLDMAKKLRTYADAVHGPTHARIAALETQVRGLADKMEENHKELKEDILQISAVQVRGSGTTRKRSLDREGKGIPRAKLWVLLRECGENMKRWDGESTDAMTQRLHELLDGKTVEARENRVFWTVWIRWPGTSEPQKYEALVDTGAQCTLLPSRHVGEESVSIAGVTEGSQDFTLVEADVSLTGNEWKRHPVVTGPEAPCILGIDFLRNGYFKDPKGFRWAFGIAAVETEGVKQLNTLPGLSENPSAVGLLRVEEQQVPIATSTVHRRQYRTTRDAVIPIHKMIRELETQGVVSKTHSPFNSPIWPVRKSDGEWRLTVDYRALNEVTPPLSAAVPDMLELQYELESKAAKWYTTIDIANAFFSIPLPAECRPQFAFTWRGVQYTWNRLPQGWKHSPTICHGLIQAALEKGEAPEHLQYIDDIIVWGNTAMEVFEKGEKIIQILLKAGFAIKKSKVKGPAREIQFLGVKWHDGRHQIPTEVINKITAMCPPTNKKETQAFLGAISFWRMHIPEYSQIVSPLYLVTCKKNDFHWGPEQQQAFAQIKQEIAHAVALGPVRTGPDVKNVLYSAAGSHGLSWSLWQKGPGETRGRPLGFWSRSYRGSETNYTPTEKEILAAYEGVQAASEVVGTETQLLLAPRLPVLGWMFKAEVPFTHHATNATWSKWIALITQRARIGNPNRPGILEIITVGEEEAKKPYKYDCLYSENEKPVGEIELKRSLVYIYLHRPGVLSSRRKQFLQITNWPEGENFGLTDEEEQEQVTRAEEAPPYNQLPAEETRYALFTDGSCRIIGMKRKWKAAVWSPTRQVAQATEGEGGSSQLAELKAVQLALDIAEREKWPKLYLYTDSWMVANALWGWLEKWKKANWQRRGKPIWAADEWKDIATWVEKLPVKVRHVDAHVPKSRANEEHRNNKQVDQAAKIEVSKIDLDWQHKGELFLARWAHDASGHQGRDATYKWARDRGVDLNMDSISQVIHDCETCAAIKQAKRVKPLCKRYVLTMVEATTGWLETYPVTHATARNTILGLEKQVLWRHGTPERIESDNGTHFKNSLINNWAREHGIEWVYHIPYHAPASGKIERYNGLLKTTLKALGGGSFKNWEQHLAKATCLIYLLVVLVLFISLIFGDMGICMTDFHRWPIIDINHKISFVGLCEMMTMDPGKS</sequence>
<dbReference type="InterPro" id="IPR001584">
    <property type="entry name" value="Integrase_cat-core"/>
</dbReference>
<evidence type="ECO:0000256" key="8">
    <source>
        <dbReference type="ARBA" id="ARBA00022842"/>
    </source>
</evidence>
<evidence type="ECO:0000256" key="3">
    <source>
        <dbReference type="ARBA" id="ARBA00022679"/>
    </source>
</evidence>
<keyword evidence="10" id="KW-0229">DNA integration</keyword>
<dbReference type="InterPro" id="IPR021109">
    <property type="entry name" value="Peptidase_aspartic_dom_sf"/>
</dbReference>
<dbReference type="GO" id="GO:0006508">
    <property type="term" value="P:proteolysis"/>
    <property type="evidence" value="ECO:0007669"/>
    <property type="project" value="InterPro"/>
</dbReference>
<dbReference type="SUPFAM" id="SSF50630">
    <property type="entry name" value="Acid proteases"/>
    <property type="match status" value="1"/>
</dbReference>
<dbReference type="OrthoDB" id="9222336at2759"/>
<dbReference type="Gene3D" id="3.30.70.270">
    <property type="match status" value="2"/>
</dbReference>
<dbReference type="InterPro" id="IPR000477">
    <property type="entry name" value="RT_dom"/>
</dbReference>
<keyword evidence="11" id="KW-0695">RNA-directed DNA polymerase</keyword>